<dbReference type="AlphaFoldDB" id="A0A642V6R3"/>
<dbReference type="VEuPathDB" id="FungiDB:TRICI_002072"/>
<feature type="transmembrane region" description="Helical" evidence="6">
    <location>
        <begin position="97"/>
        <end position="115"/>
    </location>
</feature>
<keyword evidence="8" id="KW-1185">Reference proteome</keyword>
<accession>A0A642V6R3</accession>
<dbReference type="GO" id="GO:0005778">
    <property type="term" value="C:peroxisomal membrane"/>
    <property type="evidence" value="ECO:0007669"/>
    <property type="project" value="TreeGrafter"/>
</dbReference>
<comment type="subcellular location">
    <subcellularLocation>
        <location evidence="1">Membrane</location>
        <topology evidence="1">Multi-pass membrane protein</topology>
    </subcellularLocation>
</comment>
<proteinExistence type="inferred from homology"/>
<protein>
    <submittedName>
        <fullName evidence="7">Uncharacterized protein</fullName>
    </submittedName>
</protein>
<evidence type="ECO:0000256" key="2">
    <source>
        <dbReference type="ARBA" id="ARBA00006824"/>
    </source>
</evidence>
<dbReference type="EMBL" id="SWFS01000142">
    <property type="protein sequence ID" value="KAA8915772.1"/>
    <property type="molecule type" value="Genomic_DNA"/>
</dbReference>
<keyword evidence="4 6" id="KW-1133">Transmembrane helix</keyword>
<dbReference type="Pfam" id="PF04117">
    <property type="entry name" value="Mpv17_PMP22"/>
    <property type="match status" value="1"/>
</dbReference>
<dbReference type="OrthoDB" id="860at2759"/>
<evidence type="ECO:0000256" key="6">
    <source>
        <dbReference type="RuleBase" id="RU363053"/>
    </source>
</evidence>
<keyword evidence="3 6" id="KW-0812">Transmembrane</keyword>
<feature type="transmembrane region" description="Helical" evidence="6">
    <location>
        <begin position="156"/>
        <end position="175"/>
    </location>
</feature>
<comment type="caution">
    <text evidence="7">The sequence shown here is derived from an EMBL/GenBank/DDBJ whole genome shotgun (WGS) entry which is preliminary data.</text>
</comment>
<feature type="transmembrane region" description="Helical" evidence="6">
    <location>
        <begin position="55"/>
        <end position="77"/>
    </location>
</feature>
<name>A0A642V6R3_9ASCO</name>
<evidence type="ECO:0000313" key="8">
    <source>
        <dbReference type="Proteomes" id="UP000761534"/>
    </source>
</evidence>
<keyword evidence="5 6" id="KW-0472">Membrane</keyword>
<sequence length="195" mass="21420">MSLSKPAPGPTLLQSTKSLTTASLNAISELAASILAGEKDPKTGSYFSSRIIKMALYGFFISAPLSHYLIMALQRAFRGKSGVFWKIAQIVASNLTVAPIQASCFILFMAFIAGARSTAQFVSSYKAGIWPVLRANWCVSPVSLAVAQAFLPEHTWVPFFSVITFFLGTYNNMIVKKKRQQKLREEAADDEKKDI</sequence>
<gene>
    <name evidence="7" type="ORF">TRICI_002072</name>
</gene>
<reference evidence="7" key="1">
    <citation type="journal article" date="2019" name="G3 (Bethesda)">
        <title>Genome Assemblies of Two Rare Opportunistic Yeast Pathogens: Diutina rugosa (syn. Candida rugosa) and Trichomonascus ciferrii (syn. Candida ciferrii).</title>
        <authorList>
            <person name="Mixao V."/>
            <person name="Saus E."/>
            <person name="Hansen A.P."/>
            <person name="Lass-Florl C."/>
            <person name="Gabaldon T."/>
        </authorList>
    </citation>
    <scope>NUCLEOTIDE SEQUENCE</scope>
    <source>
        <strain evidence="7">CBS 4856</strain>
    </source>
</reference>
<organism evidence="7 8">
    <name type="scientific">Trichomonascus ciferrii</name>
    <dbReference type="NCBI Taxonomy" id="44093"/>
    <lineage>
        <taxon>Eukaryota</taxon>
        <taxon>Fungi</taxon>
        <taxon>Dikarya</taxon>
        <taxon>Ascomycota</taxon>
        <taxon>Saccharomycotina</taxon>
        <taxon>Dipodascomycetes</taxon>
        <taxon>Dipodascales</taxon>
        <taxon>Trichomonascaceae</taxon>
        <taxon>Trichomonascus</taxon>
        <taxon>Trichomonascus ciferrii complex</taxon>
    </lineage>
</organism>
<dbReference type="Proteomes" id="UP000761534">
    <property type="component" value="Unassembled WGS sequence"/>
</dbReference>
<comment type="similarity">
    <text evidence="2 6">Belongs to the peroxisomal membrane protein PXMP2/4 family.</text>
</comment>
<evidence type="ECO:0000256" key="5">
    <source>
        <dbReference type="ARBA" id="ARBA00023136"/>
    </source>
</evidence>
<evidence type="ECO:0000256" key="4">
    <source>
        <dbReference type="ARBA" id="ARBA00022989"/>
    </source>
</evidence>
<evidence type="ECO:0000256" key="3">
    <source>
        <dbReference type="ARBA" id="ARBA00022692"/>
    </source>
</evidence>
<dbReference type="PANTHER" id="PTHR11266:SF93">
    <property type="entry name" value="INTEGRAL MEMBRANE PROTEIN 25D9-6"/>
    <property type="match status" value="1"/>
</dbReference>
<dbReference type="PANTHER" id="PTHR11266">
    <property type="entry name" value="PEROXISOMAL MEMBRANE PROTEIN 2, PXMP2 MPV17"/>
    <property type="match status" value="1"/>
</dbReference>
<evidence type="ECO:0000256" key="1">
    <source>
        <dbReference type="ARBA" id="ARBA00004141"/>
    </source>
</evidence>
<evidence type="ECO:0000313" key="7">
    <source>
        <dbReference type="EMBL" id="KAA8915772.1"/>
    </source>
</evidence>
<dbReference type="InterPro" id="IPR007248">
    <property type="entry name" value="Mpv17_PMP22"/>
</dbReference>